<evidence type="ECO:0000256" key="1">
    <source>
        <dbReference type="ARBA" id="ARBA00004651"/>
    </source>
</evidence>
<feature type="transmembrane region" description="Helical" evidence="9">
    <location>
        <begin position="273"/>
        <end position="300"/>
    </location>
</feature>
<comment type="subcellular location">
    <subcellularLocation>
        <location evidence="1 9">Cell membrane</location>
        <topology evidence="1 9">Multi-pass membrane protein</topology>
    </subcellularLocation>
</comment>
<keyword evidence="8 9" id="KW-0472">Membrane</keyword>
<evidence type="ECO:0000256" key="5">
    <source>
        <dbReference type="ARBA" id="ARBA00022927"/>
    </source>
</evidence>
<gene>
    <name evidence="9" type="primary">secF</name>
    <name evidence="12" type="ORF">DCF15_02745</name>
</gene>
<feature type="transmembrane region" description="Helical" evidence="9">
    <location>
        <begin position="167"/>
        <end position="192"/>
    </location>
</feature>
<name>A0A2W4XR81_9CYAN</name>
<feature type="region of interest" description="Disordered" evidence="10">
    <location>
        <begin position="307"/>
        <end position="344"/>
    </location>
</feature>
<dbReference type="Gene3D" id="1.20.1640.10">
    <property type="entry name" value="Multidrug efflux transporter AcrB transmembrane domain"/>
    <property type="match status" value="1"/>
</dbReference>
<feature type="transmembrane region" description="Helical" evidence="9">
    <location>
        <begin position="250"/>
        <end position="267"/>
    </location>
</feature>
<dbReference type="PANTHER" id="PTHR30081:SF8">
    <property type="entry name" value="PROTEIN TRANSLOCASE SUBUNIT SECF"/>
    <property type="match status" value="1"/>
</dbReference>
<reference evidence="13" key="1">
    <citation type="submission" date="2018-04" db="EMBL/GenBank/DDBJ databases">
        <authorList>
            <person name="Cornet L."/>
        </authorList>
    </citation>
    <scope>NUCLEOTIDE SEQUENCE [LARGE SCALE GENOMIC DNA]</scope>
</reference>
<dbReference type="GO" id="GO:0043952">
    <property type="term" value="P:protein transport by the Sec complex"/>
    <property type="evidence" value="ECO:0007669"/>
    <property type="project" value="UniProtKB-UniRule"/>
</dbReference>
<organism evidence="12 13">
    <name type="scientific">Phormidesmis priestleyi</name>
    <dbReference type="NCBI Taxonomy" id="268141"/>
    <lineage>
        <taxon>Bacteria</taxon>
        <taxon>Bacillati</taxon>
        <taxon>Cyanobacteriota</taxon>
        <taxon>Cyanophyceae</taxon>
        <taxon>Leptolyngbyales</taxon>
        <taxon>Leptolyngbyaceae</taxon>
        <taxon>Phormidesmis</taxon>
    </lineage>
</organism>
<dbReference type="EMBL" id="QBMP01000014">
    <property type="protein sequence ID" value="PZO59973.1"/>
    <property type="molecule type" value="Genomic_DNA"/>
</dbReference>
<keyword evidence="4 9" id="KW-0812">Transmembrane</keyword>
<evidence type="ECO:0000256" key="2">
    <source>
        <dbReference type="ARBA" id="ARBA00022448"/>
    </source>
</evidence>
<comment type="caution">
    <text evidence="12">The sequence shown here is derived from an EMBL/GenBank/DDBJ whole genome shotgun (WGS) entry which is preliminary data.</text>
</comment>
<evidence type="ECO:0000256" key="9">
    <source>
        <dbReference type="HAMAP-Rule" id="MF_01464"/>
    </source>
</evidence>
<proteinExistence type="inferred from homology"/>
<keyword evidence="7 9" id="KW-0811">Translocation</keyword>
<dbReference type="InterPro" id="IPR022813">
    <property type="entry name" value="SecD/SecF_arch_bac"/>
</dbReference>
<dbReference type="HAMAP" id="MF_01464_B">
    <property type="entry name" value="SecF_B"/>
    <property type="match status" value="1"/>
</dbReference>
<dbReference type="NCBIfam" id="TIGR00966">
    <property type="entry name" value="transloc_SecF"/>
    <property type="match status" value="1"/>
</dbReference>
<keyword evidence="6 9" id="KW-1133">Transmembrane helix</keyword>
<sequence>MKLNIIKQRTLWWFISGAIILVGVVSMALSWQQYGAPIRPSLDFIGGTRLQLTRDCSTAANCTQPIETSTVQKVLDDQGLTGGSVQLLGSDRQSVVVRTRNLDVDQRDQLQKGIEAAIGQTDPNLTQSDTVGPILGKQLLTTGLLSLIVSFGLIAAYLSLRFQLDYAILAIVALLHDLLVTLGIFSLLGWLIGYEADSLFIVALLTIVGFSVNDTVVIYDRIRETLKLNPNQPINDAVDIAVNDTLSRSINTTLTTVLPLISIVLFGGESLKFFALALITGFVAGVYSSIFIASTLLAWWRSRSEGSGFDGDDSDGDRVTNDEAINDLSDNDYSEPLDSMPNAL</sequence>
<comment type="subunit">
    <text evidence="9">Forms a complex with SecD. Part of the essential Sec protein translocation apparatus which comprises SecA, SecYEG and auxiliary proteins SecDF. Other proteins may also be involved.</text>
</comment>
<dbReference type="GO" id="GO:0005886">
    <property type="term" value="C:plasma membrane"/>
    <property type="evidence" value="ECO:0007669"/>
    <property type="project" value="UniProtKB-SubCell"/>
</dbReference>
<dbReference type="Pfam" id="PF02355">
    <property type="entry name" value="SecD_SecF_C"/>
    <property type="match status" value="1"/>
</dbReference>
<dbReference type="NCBIfam" id="TIGR00916">
    <property type="entry name" value="2A0604s01"/>
    <property type="match status" value="1"/>
</dbReference>
<keyword evidence="3 9" id="KW-1003">Cell membrane</keyword>
<dbReference type="SUPFAM" id="SSF82866">
    <property type="entry name" value="Multidrug efflux transporter AcrB transmembrane domain"/>
    <property type="match status" value="1"/>
</dbReference>
<feature type="transmembrane region" description="Helical" evidence="9">
    <location>
        <begin position="139"/>
        <end position="160"/>
    </location>
</feature>
<evidence type="ECO:0000256" key="7">
    <source>
        <dbReference type="ARBA" id="ARBA00023010"/>
    </source>
</evidence>
<keyword evidence="5 9" id="KW-0653">Protein transport</keyword>
<comment type="similarity">
    <text evidence="9">Belongs to the SecD/SecF family. SecF subfamily.</text>
</comment>
<feature type="domain" description="Protein export membrane protein SecD/SecF C-terminal" evidence="11">
    <location>
        <begin position="120"/>
        <end position="302"/>
    </location>
</feature>
<dbReference type="GO" id="GO:0006605">
    <property type="term" value="P:protein targeting"/>
    <property type="evidence" value="ECO:0007669"/>
    <property type="project" value="UniProtKB-UniRule"/>
</dbReference>
<dbReference type="PRINTS" id="PR01755">
    <property type="entry name" value="SECFTRNLCASE"/>
</dbReference>
<keyword evidence="2 9" id="KW-0813">Transport</keyword>
<evidence type="ECO:0000259" key="11">
    <source>
        <dbReference type="Pfam" id="PF02355"/>
    </source>
</evidence>
<dbReference type="InterPro" id="IPR022645">
    <property type="entry name" value="SecD/SecF_bac"/>
</dbReference>
<evidence type="ECO:0000313" key="12">
    <source>
        <dbReference type="EMBL" id="PZO59973.1"/>
    </source>
</evidence>
<reference evidence="12 13" key="2">
    <citation type="submission" date="2018-06" db="EMBL/GenBank/DDBJ databases">
        <title>Metagenomic assembly of (sub)arctic Cyanobacteria and their associated microbiome from non-axenic cultures.</title>
        <authorList>
            <person name="Baurain D."/>
        </authorList>
    </citation>
    <scope>NUCLEOTIDE SEQUENCE [LARGE SCALE GENOMIC DNA]</scope>
    <source>
        <strain evidence="12">ULC027bin1</strain>
    </source>
</reference>
<dbReference type="PANTHER" id="PTHR30081">
    <property type="entry name" value="PROTEIN-EXPORT MEMBRANE PROTEIN SEC"/>
    <property type="match status" value="1"/>
</dbReference>
<accession>A0A2W4XR81</accession>
<dbReference type="InterPro" id="IPR005665">
    <property type="entry name" value="SecF_bac"/>
</dbReference>
<dbReference type="AlphaFoldDB" id="A0A2W4XR81"/>
<protein>
    <recommendedName>
        <fullName evidence="9">Protein-export membrane protein SecF</fullName>
    </recommendedName>
</protein>
<feature type="transmembrane region" description="Helical" evidence="9">
    <location>
        <begin position="12"/>
        <end position="31"/>
    </location>
</feature>
<dbReference type="GO" id="GO:0015450">
    <property type="term" value="F:protein-transporting ATPase activity"/>
    <property type="evidence" value="ECO:0007669"/>
    <property type="project" value="InterPro"/>
</dbReference>
<dbReference type="Proteomes" id="UP000249794">
    <property type="component" value="Unassembled WGS sequence"/>
</dbReference>
<evidence type="ECO:0000256" key="6">
    <source>
        <dbReference type="ARBA" id="ARBA00022989"/>
    </source>
</evidence>
<evidence type="ECO:0000256" key="4">
    <source>
        <dbReference type="ARBA" id="ARBA00022692"/>
    </source>
</evidence>
<comment type="function">
    <text evidence="9">Part of the Sec protein translocase complex. Interacts with the SecYEG preprotein conducting channel. SecDF uses the proton motive force (PMF) to complete protein translocation after the ATP-dependent function of SecA.</text>
</comment>
<dbReference type="GO" id="GO:0065002">
    <property type="term" value="P:intracellular protein transmembrane transport"/>
    <property type="evidence" value="ECO:0007669"/>
    <property type="project" value="UniProtKB-UniRule"/>
</dbReference>
<dbReference type="InterPro" id="IPR055344">
    <property type="entry name" value="SecD_SecF_C_bact"/>
</dbReference>
<feature type="transmembrane region" description="Helical" evidence="9">
    <location>
        <begin position="198"/>
        <end position="219"/>
    </location>
</feature>
<dbReference type="InterPro" id="IPR048634">
    <property type="entry name" value="SecD_SecF_C"/>
</dbReference>
<evidence type="ECO:0000256" key="10">
    <source>
        <dbReference type="SAM" id="MobiDB-lite"/>
    </source>
</evidence>
<evidence type="ECO:0000313" key="13">
    <source>
        <dbReference type="Proteomes" id="UP000249794"/>
    </source>
</evidence>
<evidence type="ECO:0000256" key="8">
    <source>
        <dbReference type="ARBA" id="ARBA00023136"/>
    </source>
</evidence>
<evidence type="ECO:0000256" key="3">
    <source>
        <dbReference type="ARBA" id="ARBA00022475"/>
    </source>
</evidence>
<comment type="function">
    <text evidence="9">Probably participates in protein translocation into and across both the cytoplasmic and thylakoid membranes in cyanobacterial cells.</text>
</comment>